<comment type="catalytic activity">
    <reaction evidence="5">
        <text>L-proline + a quinone = (S)-1-pyrroline-5-carboxylate + a quinol + H(+)</text>
        <dbReference type="Rhea" id="RHEA:23784"/>
        <dbReference type="ChEBI" id="CHEBI:15378"/>
        <dbReference type="ChEBI" id="CHEBI:17388"/>
        <dbReference type="ChEBI" id="CHEBI:24646"/>
        <dbReference type="ChEBI" id="CHEBI:60039"/>
        <dbReference type="ChEBI" id="CHEBI:132124"/>
        <dbReference type="EC" id="1.5.5.2"/>
    </reaction>
</comment>
<dbReference type="GeneID" id="59374141"/>
<dbReference type="SUPFAM" id="SSF51730">
    <property type="entry name" value="FAD-linked oxidoreductase"/>
    <property type="match status" value="1"/>
</dbReference>
<comment type="function">
    <text evidence="5">Converts proline to delta-1-pyrroline-5-carboxylate.</text>
</comment>
<dbReference type="OrthoDB" id="5464at2759"/>
<name>A0A8H7DW41_PLEOS</name>
<keyword evidence="3 5" id="KW-0560">Oxidoreductase</keyword>
<feature type="domain" description="Proline dehydrogenase" evidence="7">
    <location>
        <begin position="198"/>
        <end position="424"/>
    </location>
</feature>
<dbReference type="InterPro" id="IPR015659">
    <property type="entry name" value="Proline_oxidase"/>
</dbReference>
<dbReference type="InterPro" id="IPR002872">
    <property type="entry name" value="Proline_DH_dom"/>
</dbReference>
<protein>
    <recommendedName>
        <fullName evidence="2 5">Proline dehydrogenase</fullName>
        <ecNumber evidence="2 5">1.5.5.2</ecNumber>
    </recommendedName>
</protein>
<evidence type="ECO:0000313" key="8">
    <source>
        <dbReference type="EMBL" id="KAF7437482.1"/>
    </source>
</evidence>
<evidence type="ECO:0000256" key="2">
    <source>
        <dbReference type="ARBA" id="ARBA00012695"/>
    </source>
</evidence>
<dbReference type="Pfam" id="PF01619">
    <property type="entry name" value="Pro_dh"/>
    <property type="match status" value="2"/>
</dbReference>
<dbReference type="RefSeq" id="XP_036635381.1">
    <property type="nucleotide sequence ID" value="XM_036773908.1"/>
</dbReference>
<dbReference type="PANTHER" id="PTHR13914:SF0">
    <property type="entry name" value="PROLINE DEHYDROGENASE 1, MITOCHONDRIAL"/>
    <property type="match status" value="1"/>
</dbReference>
<dbReference type="GO" id="GO:0004657">
    <property type="term" value="F:proline dehydrogenase activity"/>
    <property type="evidence" value="ECO:0007669"/>
    <property type="project" value="UniProtKB-EC"/>
</dbReference>
<keyword evidence="9" id="KW-1185">Reference proteome</keyword>
<proteinExistence type="inferred from homology"/>
<dbReference type="Proteomes" id="UP000623687">
    <property type="component" value="Unassembled WGS sequence"/>
</dbReference>
<comment type="caution">
    <text evidence="8">The sequence shown here is derived from an EMBL/GenBank/DDBJ whole genome shotgun (WGS) entry which is preliminary data.</text>
</comment>
<dbReference type="GO" id="GO:0010133">
    <property type="term" value="P:L-proline catabolic process to L-glutamate"/>
    <property type="evidence" value="ECO:0007669"/>
    <property type="project" value="TreeGrafter"/>
</dbReference>
<evidence type="ECO:0000256" key="1">
    <source>
        <dbReference type="ARBA" id="ARBA00005869"/>
    </source>
</evidence>
<dbReference type="AlphaFoldDB" id="A0A8H7DW41"/>
<comment type="cofactor">
    <cofactor evidence="5">
        <name>FAD</name>
        <dbReference type="ChEBI" id="CHEBI:57692"/>
    </cofactor>
</comment>
<dbReference type="Gene3D" id="3.20.20.220">
    <property type="match status" value="1"/>
</dbReference>
<dbReference type="InterPro" id="IPR029041">
    <property type="entry name" value="FAD-linked_oxidoreductase-like"/>
</dbReference>
<keyword evidence="5" id="KW-0274">FAD</keyword>
<comment type="similarity">
    <text evidence="1 5">Belongs to the proline oxidase family.</text>
</comment>
<dbReference type="EC" id="1.5.5.2" evidence="2 5"/>
<dbReference type="PANTHER" id="PTHR13914">
    <property type="entry name" value="PROLINE OXIDASE"/>
    <property type="match status" value="1"/>
</dbReference>
<evidence type="ECO:0000256" key="5">
    <source>
        <dbReference type="RuleBase" id="RU364054"/>
    </source>
</evidence>
<evidence type="ECO:0000259" key="7">
    <source>
        <dbReference type="Pfam" id="PF01619"/>
    </source>
</evidence>
<dbReference type="GO" id="GO:0071949">
    <property type="term" value="F:FAD binding"/>
    <property type="evidence" value="ECO:0007669"/>
    <property type="project" value="TreeGrafter"/>
</dbReference>
<evidence type="ECO:0000256" key="4">
    <source>
        <dbReference type="ARBA" id="ARBA00023062"/>
    </source>
</evidence>
<dbReference type="EMBL" id="JACETU010000002">
    <property type="protein sequence ID" value="KAF7437482.1"/>
    <property type="molecule type" value="Genomic_DNA"/>
</dbReference>
<keyword evidence="4 5" id="KW-0642">Proline metabolism</keyword>
<keyword evidence="5" id="KW-0285">Flavoprotein</keyword>
<reference evidence="8" key="1">
    <citation type="submission" date="2019-07" db="EMBL/GenBank/DDBJ databases">
        <authorList>
            <person name="Palmer J.M."/>
        </authorList>
    </citation>
    <scope>NUCLEOTIDE SEQUENCE</scope>
    <source>
        <strain evidence="8">PC9</strain>
    </source>
</reference>
<sequence>MPFQARNPRLFSFLHATVLPTAFSYTSSMAHATRPFARYSSSSTATRMPRLSPRVRRGGSLLTTGALITLGLGTIYADSNTPVDGTNTPPTTTQTVGSLIRSYVVYTMCSVPALVDFSPQLLAFLTGIPGLKQITESVVRVTFFDQFVGGDTAHATLPLLKQLRATNKGALFAYSVEVDEEEAVGSKKSKKDAEPPHKRIVDEMIRCIDVAADFEDSVRAEGKEIVRGRKTWVAVKMTALLPDAQSLINFSSYIIANRSAPPIPVAFPGYPELSDLDVLYKTTPDGAKVAAIDSLPANSVGQTLTDEDIESLRDLHSDLIRICQRAQERGVRVIIDAEYSWYQPAIDALALSLTRQFNKLPDSKSSSSTSSVLPLVYGTYQAYLRRTPEHLKLSLLDSKKHNYSLGVKLVRGAYHPHELAAHQSRQKRPGDGGSISKLGAHHDQSLSISPDPYPPVWETKADTDTCYNECAKALIQAIEEDLYSPPPSPSPAPLSSSSSSWLTPSSWITKLKGQRTPSAVVTSSVSPRLDIEPKIPSIGVLFGTHNWKSCDLILNELVRHGLASQELLLRGGKEPIIHLDEEVTERVTVGQLYGMSNALTDYLVGRTRSGSPLVIKYVPYGALSEVMPYLSRRAIENKSVLGDGGAADERRRAGSELWRRLFG</sequence>
<evidence type="ECO:0000256" key="6">
    <source>
        <dbReference type="SAM" id="MobiDB-lite"/>
    </source>
</evidence>
<feature type="domain" description="Proline dehydrogenase" evidence="7">
    <location>
        <begin position="537"/>
        <end position="640"/>
    </location>
</feature>
<dbReference type="VEuPathDB" id="FungiDB:PC9H_004323"/>
<accession>A0A8H7DW41</accession>
<gene>
    <name evidence="8" type="ORF">PC9H_004323</name>
</gene>
<evidence type="ECO:0000256" key="3">
    <source>
        <dbReference type="ARBA" id="ARBA00023002"/>
    </source>
</evidence>
<organism evidence="8 9">
    <name type="scientific">Pleurotus ostreatus</name>
    <name type="common">Oyster mushroom</name>
    <name type="synonym">White-rot fungus</name>
    <dbReference type="NCBI Taxonomy" id="5322"/>
    <lineage>
        <taxon>Eukaryota</taxon>
        <taxon>Fungi</taxon>
        <taxon>Dikarya</taxon>
        <taxon>Basidiomycota</taxon>
        <taxon>Agaricomycotina</taxon>
        <taxon>Agaricomycetes</taxon>
        <taxon>Agaricomycetidae</taxon>
        <taxon>Agaricales</taxon>
        <taxon>Pleurotineae</taxon>
        <taxon>Pleurotaceae</taxon>
        <taxon>Pleurotus</taxon>
    </lineage>
</organism>
<dbReference type="GO" id="GO:0005739">
    <property type="term" value="C:mitochondrion"/>
    <property type="evidence" value="ECO:0007669"/>
    <property type="project" value="TreeGrafter"/>
</dbReference>
<feature type="region of interest" description="Disordered" evidence="6">
    <location>
        <begin position="419"/>
        <end position="454"/>
    </location>
</feature>
<evidence type="ECO:0000313" key="9">
    <source>
        <dbReference type="Proteomes" id="UP000623687"/>
    </source>
</evidence>